<dbReference type="AlphaFoldDB" id="A0A8K1FJ19"/>
<name>A0A8K1FJ19_PYTOL</name>
<dbReference type="InterPro" id="IPR001128">
    <property type="entry name" value="Cyt_P450"/>
</dbReference>
<dbReference type="Pfam" id="PF00067">
    <property type="entry name" value="p450"/>
    <property type="match status" value="1"/>
</dbReference>
<keyword evidence="5" id="KW-0349">Heme</keyword>
<proteinExistence type="inferred from homology"/>
<dbReference type="GO" id="GO:0004497">
    <property type="term" value="F:monooxygenase activity"/>
    <property type="evidence" value="ECO:0007669"/>
    <property type="project" value="InterPro"/>
</dbReference>
<dbReference type="GO" id="GO:0016705">
    <property type="term" value="F:oxidoreductase activity, acting on paired donors, with incorporation or reduction of molecular oxygen"/>
    <property type="evidence" value="ECO:0007669"/>
    <property type="project" value="InterPro"/>
</dbReference>
<evidence type="ECO:0000256" key="4">
    <source>
        <dbReference type="ARBA" id="ARBA00023004"/>
    </source>
</evidence>
<dbReference type="OrthoDB" id="45342at2759"/>
<evidence type="ECO:0000313" key="6">
    <source>
        <dbReference type="EMBL" id="TMW65610.1"/>
    </source>
</evidence>
<dbReference type="InterPro" id="IPR002401">
    <property type="entry name" value="Cyt_P450_E_grp-I"/>
</dbReference>
<dbReference type="SUPFAM" id="SSF48264">
    <property type="entry name" value="Cytochrome P450"/>
    <property type="match status" value="1"/>
</dbReference>
<evidence type="ECO:0000313" key="7">
    <source>
        <dbReference type="Proteomes" id="UP000794436"/>
    </source>
</evidence>
<dbReference type="Proteomes" id="UP000794436">
    <property type="component" value="Unassembled WGS sequence"/>
</dbReference>
<keyword evidence="7" id="KW-1185">Reference proteome</keyword>
<sequence length="517" mass="58364">MDLLSETPQLPLLAGTAIAAFAIHALRPMKDTSGFRELEKPDSTLPVIGNLLDAATRVDDLHDWFLEQSLCFEGRPWKFTVPGQGEKIVVTSPDAIEEVMSTQFENFGKGQFQTDLLSGLFGVAFGTTDGELWYHQRKAAVKFFSAKILDMFMCESIHKGMLRVHSEIESAISKNEEVNLKMLFQDFTLDTFVEMGLGVDLQSVGAKTRHPLHEAIEATSKIVFERFRRPVWLWKLENWMSVGKEGELRRHMSSVYSWMHDVIQQGVEQSIMKKQGGEGPTKQSYKSILELFLDSPEGEAEGFTKDHLVDFILNVVVAATDSTVDTLTWIFYAIHKHPGVEEKLREEMNKAFTGLSAGTYLTMEHLKPLAYLEAVIKETLRLYPTGPLTFREALADTVICGDILVRKGQQVMTPQYAMGRNPAVWGPDAAEFRPERWIDSETGKVKPVSPFKFFSYSAGPRICPGMSLAMMELRIMVANLMHRYRFEMDPSNDGSYMMGVTLLMKQPLRVKAVPISR</sequence>
<dbReference type="GO" id="GO:0020037">
    <property type="term" value="F:heme binding"/>
    <property type="evidence" value="ECO:0007669"/>
    <property type="project" value="InterPro"/>
</dbReference>
<dbReference type="Gene3D" id="1.10.630.10">
    <property type="entry name" value="Cytochrome P450"/>
    <property type="match status" value="1"/>
</dbReference>
<gene>
    <name evidence="6" type="ORF">Poli38472_008252</name>
</gene>
<dbReference type="GO" id="GO:0005506">
    <property type="term" value="F:iron ion binding"/>
    <property type="evidence" value="ECO:0007669"/>
    <property type="project" value="InterPro"/>
</dbReference>
<dbReference type="EMBL" id="SPLM01000037">
    <property type="protein sequence ID" value="TMW65610.1"/>
    <property type="molecule type" value="Genomic_DNA"/>
</dbReference>
<reference evidence="6" key="1">
    <citation type="submission" date="2019-03" db="EMBL/GenBank/DDBJ databases">
        <title>Long read genome sequence of the mycoparasitic Pythium oligandrum ATCC 38472 isolated from sugarbeet rhizosphere.</title>
        <authorList>
            <person name="Gaulin E."/>
        </authorList>
    </citation>
    <scope>NUCLEOTIDE SEQUENCE</scope>
    <source>
        <strain evidence="6">ATCC 38472_TT</strain>
    </source>
</reference>
<evidence type="ECO:0000256" key="5">
    <source>
        <dbReference type="PIRSR" id="PIRSR602401-1"/>
    </source>
</evidence>
<keyword evidence="3" id="KW-0560">Oxidoreductase</keyword>
<accession>A0A8K1FJ19</accession>
<dbReference type="PRINTS" id="PR00385">
    <property type="entry name" value="P450"/>
</dbReference>
<keyword evidence="4 5" id="KW-0408">Iron</keyword>
<protein>
    <recommendedName>
        <fullName evidence="8">Cytochrome P450</fullName>
    </recommendedName>
</protein>
<evidence type="ECO:0000256" key="2">
    <source>
        <dbReference type="ARBA" id="ARBA00022723"/>
    </source>
</evidence>
<dbReference type="PRINTS" id="PR00463">
    <property type="entry name" value="EP450I"/>
</dbReference>
<keyword evidence="2 5" id="KW-0479">Metal-binding</keyword>
<organism evidence="6 7">
    <name type="scientific">Pythium oligandrum</name>
    <name type="common">Mycoparasitic fungus</name>
    <dbReference type="NCBI Taxonomy" id="41045"/>
    <lineage>
        <taxon>Eukaryota</taxon>
        <taxon>Sar</taxon>
        <taxon>Stramenopiles</taxon>
        <taxon>Oomycota</taxon>
        <taxon>Peronosporomycetes</taxon>
        <taxon>Pythiales</taxon>
        <taxon>Pythiaceae</taxon>
        <taxon>Pythium</taxon>
    </lineage>
</organism>
<feature type="binding site" description="axial binding residue" evidence="5">
    <location>
        <position position="463"/>
    </location>
    <ligand>
        <name>heme</name>
        <dbReference type="ChEBI" id="CHEBI:30413"/>
    </ligand>
    <ligandPart>
        <name>Fe</name>
        <dbReference type="ChEBI" id="CHEBI:18248"/>
    </ligandPart>
</feature>
<evidence type="ECO:0000256" key="3">
    <source>
        <dbReference type="ARBA" id="ARBA00023002"/>
    </source>
</evidence>
<dbReference type="PANTHER" id="PTHR24296">
    <property type="entry name" value="CYTOCHROME P450"/>
    <property type="match status" value="1"/>
</dbReference>
<comment type="caution">
    <text evidence="6">The sequence shown here is derived from an EMBL/GenBank/DDBJ whole genome shotgun (WGS) entry which is preliminary data.</text>
</comment>
<dbReference type="InterPro" id="IPR036396">
    <property type="entry name" value="Cyt_P450_sf"/>
</dbReference>
<comment type="similarity">
    <text evidence="1">Belongs to the cytochrome P450 family.</text>
</comment>
<evidence type="ECO:0008006" key="8">
    <source>
        <dbReference type="Google" id="ProtNLM"/>
    </source>
</evidence>
<comment type="cofactor">
    <cofactor evidence="5">
        <name>heme</name>
        <dbReference type="ChEBI" id="CHEBI:30413"/>
    </cofactor>
</comment>
<evidence type="ECO:0000256" key="1">
    <source>
        <dbReference type="ARBA" id="ARBA00010617"/>
    </source>
</evidence>